<name>A0ABV0K251_9CYAN</name>
<feature type="chain" id="PRO_5047025308" evidence="2">
    <location>
        <begin position="24"/>
        <end position="293"/>
    </location>
</feature>
<accession>A0ABV0K251</accession>
<dbReference type="Proteomes" id="UP001482513">
    <property type="component" value="Unassembled WGS sequence"/>
</dbReference>
<evidence type="ECO:0000256" key="2">
    <source>
        <dbReference type="SAM" id="SignalP"/>
    </source>
</evidence>
<proteinExistence type="predicted"/>
<sequence length="293" mass="30622">MQRNFFKALKVSALGCLALGVLASCGGGTPTATAPEAEPTEPTETASAEGETGTLVIRANGEDFVRQGFTTKDGWEIEFDNLYVSLADITAAQTDPPFDPEVNDTLEAKAEVKVDGTQVVDLAEGDEAAEPVAVGEVEAPAGRFNALAWRMVPAESGPSEGYSIWMQGTATKEGEEIPFTVKVNEELAFTCGDFVGDNRKGILTAGEEADLEATFHFDHLFGDGSAPADDGINTGALGFEPLAALAENGVVDVDSSALQAELSEADYTTFLSILPSLGHVGEGHCAETKLATL</sequence>
<organism evidence="3 4">
    <name type="scientific">Leptolyngbya subtilissima DQ-A4</name>
    <dbReference type="NCBI Taxonomy" id="2933933"/>
    <lineage>
        <taxon>Bacteria</taxon>
        <taxon>Bacillati</taxon>
        <taxon>Cyanobacteriota</taxon>
        <taxon>Cyanophyceae</taxon>
        <taxon>Leptolyngbyales</taxon>
        <taxon>Leptolyngbyaceae</taxon>
        <taxon>Leptolyngbya group</taxon>
        <taxon>Leptolyngbya</taxon>
    </lineage>
</organism>
<reference evidence="3 4" key="1">
    <citation type="submission" date="2022-04" db="EMBL/GenBank/DDBJ databases">
        <title>Positive selection, recombination, and allopatry shape intraspecific diversity of widespread and dominant cyanobacteria.</title>
        <authorList>
            <person name="Wei J."/>
            <person name="Shu W."/>
            <person name="Hu C."/>
        </authorList>
    </citation>
    <scope>NUCLEOTIDE SEQUENCE [LARGE SCALE GENOMIC DNA]</scope>
    <source>
        <strain evidence="3 4">DQ-A4</strain>
    </source>
</reference>
<comment type="caution">
    <text evidence="3">The sequence shown here is derived from an EMBL/GenBank/DDBJ whole genome shotgun (WGS) entry which is preliminary data.</text>
</comment>
<evidence type="ECO:0000256" key="1">
    <source>
        <dbReference type="SAM" id="MobiDB-lite"/>
    </source>
</evidence>
<dbReference type="PROSITE" id="PS51257">
    <property type="entry name" value="PROKAR_LIPOPROTEIN"/>
    <property type="match status" value="1"/>
</dbReference>
<gene>
    <name evidence="3" type="ORF">NC992_07660</name>
</gene>
<dbReference type="EMBL" id="JAMPKX010000002">
    <property type="protein sequence ID" value="MEP0946744.1"/>
    <property type="molecule type" value="Genomic_DNA"/>
</dbReference>
<dbReference type="RefSeq" id="WP_199325620.1">
    <property type="nucleotide sequence ID" value="NZ_JAMPKX010000002.1"/>
</dbReference>
<protein>
    <submittedName>
        <fullName evidence="3">DUF4382 domain-containing protein</fullName>
    </submittedName>
</protein>
<feature type="region of interest" description="Disordered" evidence="1">
    <location>
        <begin position="32"/>
        <end position="51"/>
    </location>
</feature>
<evidence type="ECO:0000313" key="4">
    <source>
        <dbReference type="Proteomes" id="UP001482513"/>
    </source>
</evidence>
<evidence type="ECO:0000313" key="3">
    <source>
        <dbReference type="EMBL" id="MEP0946744.1"/>
    </source>
</evidence>
<feature type="signal peptide" evidence="2">
    <location>
        <begin position="1"/>
        <end position="23"/>
    </location>
</feature>
<keyword evidence="2" id="KW-0732">Signal</keyword>
<keyword evidence="4" id="KW-1185">Reference proteome</keyword>